<dbReference type="Gene3D" id="1.10.555.10">
    <property type="entry name" value="Rho GTPase activation protein"/>
    <property type="match status" value="1"/>
</dbReference>
<dbReference type="SMART" id="SM00324">
    <property type="entry name" value="RhoGAP"/>
    <property type="match status" value="1"/>
</dbReference>
<dbReference type="PROSITE" id="PS50238">
    <property type="entry name" value="RHOGAP"/>
    <property type="match status" value="1"/>
</dbReference>
<evidence type="ECO:0000259" key="2">
    <source>
        <dbReference type="PROSITE" id="PS50238"/>
    </source>
</evidence>
<proteinExistence type="predicted"/>
<dbReference type="SUPFAM" id="SSF48350">
    <property type="entry name" value="GTPase activation domain, GAP"/>
    <property type="match status" value="1"/>
</dbReference>
<protein>
    <recommendedName>
        <fullName evidence="2">Rho-GAP domain-containing protein</fullName>
    </recommendedName>
</protein>
<reference evidence="3" key="1">
    <citation type="journal article" date="2021" name="New Phytol.">
        <title>Evolutionary innovations through gain and loss of genes in the ectomycorrhizal Boletales.</title>
        <authorList>
            <person name="Wu G."/>
            <person name="Miyauchi S."/>
            <person name="Morin E."/>
            <person name="Kuo A."/>
            <person name="Drula E."/>
            <person name="Varga T."/>
            <person name="Kohler A."/>
            <person name="Feng B."/>
            <person name="Cao Y."/>
            <person name="Lipzen A."/>
            <person name="Daum C."/>
            <person name="Hundley H."/>
            <person name="Pangilinan J."/>
            <person name="Johnson J."/>
            <person name="Barry K."/>
            <person name="LaButti K."/>
            <person name="Ng V."/>
            <person name="Ahrendt S."/>
            <person name="Min B."/>
            <person name="Choi I.G."/>
            <person name="Park H."/>
            <person name="Plett J.M."/>
            <person name="Magnuson J."/>
            <person name="Spatafora J.W."/>
            <person name="Nagy L.G."/>
            <person name="Henrissat B."/>
            <person name="Grigoriev I.V."/>
            <person name="Yang Z.L."/>
            <person name="Xu J."/>
            <person name="Martin F.M."/>
        </authorList>
    </citation>
    <scope>NUCLEOTIDE SEQUENCE</scope>
    <source>
        <strain evidence="3">KKN 215</strain>
    </source>
</reference>
<dbReference type="Pfam" id="PF00620">
    <property type="entry name" value="RhoGAP"/>
    <property type="match status" value="1"/>
</dbReference>
<feature type="compositionally biased region" description="Polar residues" evidence="1">
    <location>
        <begin position="158"/>
        <end position="174"/>
    </location>
</feature>
<feature type="compositionally biased region" description="Pro residues" evidence="1">
    <location>
        <begin position="175"/>
        <end position="184"/>
    </location>
</feature>
<feature type="compositionally biased region" description="Polar residues" evidence="1">
    <location>
        <begin position="1"/>
        <end position="12"/>
    </location>
</feature>
<evidence type="ECO:0000313" key="3">
    <source>
        <dbReference type="EMBL" id="KAH8083287.1"/>
    </source>
</evidence>
<dbReference type="InterPro" id="IPR008936">
    <property type="entry name" value="Rho_GTPase_activation_prot"/>
</dbReference>
<evidence type="ECO:0000256" key="1">
    <source>
        <dbReference type="SAM" id="MobiDB-lite"/>
    </source>
</evidence>
<sequence length="645" mass="71515">MSYTPDSSTTSVDGADPSSLYRSPSGNGKAANPTSHDSHSCGLYQTLSVPDRRPGRRARSNSHVQSSTFGSAPTGRNRFPSMPIPPSAGVNQGLRRDAPSRPSPLSQTPLRVPHSRDLDNDSYRLAKACGQDALSVSASSPAGWGIVGTEDSPKQSRGRSSTINGKYTYASRTSPSPPAPPPRFPHPPVGSVVNALMKEVKSQGFRFQDLVDVDEFFEQVRDKRENPSRLRKREGKSSRVFGTSVTELNDRAMCVVTHSKHRFELPKVVVSCVDQLLRTGIYQLDLFRALPNRLQLERLVNQFNSPTQEVGHPNSTYAPSLDKDSMPEICALLHEYLCALPEPLLPSSLFDALWVWCVSPTYRPNADDACPSWLEFCHHPREVQGGRPRASNVRLDQETPRHRRSRSGEDTHRPSHHPLAPSQPEEDETPQLTIAHHLLLMLPPRSFALLNYLLAFFSQLPLSPANGIDYGDVSRLFATVLLGKPRQVRGMRCNGGGDQSVGRSRVAMVWLLNRWRLLSDKFDEMDVFGNSPSPGDERRQSLFASETDSEEDAGHTRSGPLPSAMRRPLTTTRHQRASSDGPRSPGTRRVSFTDPFNNVGDAFDMTWSEDPSVLRCQLDKATTQRDEARSIVREISLIVGNYGSR</sequence>
<name>A0A8K0UH86_9AGAR</name>
<keyword evidence="4" id="KW-1185">Reference proteome</keyword>
<feature type="compositionally biased region" description="Basic and acidic residues" evidence="1">
    <location>
        <begin position="395"/>
        <end position="413"/>
    </location>
</feature>
<organism evidence="3 4">
    <name type="scientific">Cristinia sonorae</name>
    <dbReference type="NCBI Taxonomy" id="1940300"/>
    <lineage>
        <taxon>Eukaryota</taxon>
        <taxon>Fungi</taxon>
        <taxon>Dikarya</taxon>
        <taxon>Basidiomycota</taxon>
        <taxon>Agaricomycotina</taxon>
        <taxon>Agaricomycetes</taxon>
        <taxon>Agaricomycetidae</taxon>
        <taxon>Agaricales</taxon>
        <taxon>Pleurotineae</taxon>
        <taxon>Stephanosporaceae</taxon>
        <taxon>Cristinia</taxon>
    </lineage>
</organism>
<dbReference type="Proteomes" id="UP000813824">
    <property type="component" value="Unassembled WGS sequence"/>
</dbReference>
<feature type="region of interest" description="Disordered" evidence="1">
    <location>
        <begin position="384"/>
        <end position="428"/>
    </location>
</feature>
<dbReference type="GO" id="GO:0007165">
    <property type="term" value="P:signal transduction"/>
    <property type="evidence" value="ECO:0007669"/>
    <property type="project" value="InterPro"/>
</dbReference>
<accession>A0A8K0UH86</accession>
<evidence type="ECO:0000313" key="4">
    <source>
        <dbReference type="Proteomes" id="UP000813824"/>
    </source>
</evidence>
<comment type="caution">
    <text evidence="3">The sequence shown here is derived from an EMBL/GenBank/DDBJ whole genome shotgun (WGS) entry which is preliminary data.</text>
</comment>
<feature type="region of interest" description="Disordered" evidence="1">
    <location>
        <begin position="1"/>
        <end position="117"/>
    </location>
</feature>
<dbReference type="OrthoDB" id="79452at2759"/>
<gene>
    <name evidence="3" type="ORF">BXZ70DRAFT_1012137</name>
</gene>
<feature type="domain" description="Rho-GAP" evidence="2">
    <location>
        <begin position="243"/>
        <end position="518"/>
    </location>
</feature>
<feature type="compositionally biased region" description="Polar residues" evidence="1">
    <location>
        <begin position="61"/>
        <end position="71"/>
    </location>
</feature>
<feature type="region of interest" description="Disordered" evidence="1">
    <location>
        <begin position="528"/>
        <end position="595"/>
    </location>
</feature>
<dbReference type="AlphaFoldDB" id="A0A8K0UH86"/>
<dbReference type="InterPro" id="IPR000198">
    <property type="entry name" value="RhoGAP_dom"/>
</dbReference>
<dbReference type="EMBL" id="JAEVFJ010000048">
    <property type="protein sequence ID" value="KAH8083287.1"/>
    <property type="molecule type" value="Genomic_DNA"/>
</dbReference>
<feature type="region of interest" description="Disordered" evidence="1">
    <location>
        <begin position="136"/>
        <end position="184"/>
    </location>
</feature>